<evidence type="ECO:0000256" key="2">
    <source>
        <dbReference type="ARBA" id="ARBA00022723"/>
    </source>
</evidence>
<dbReference type="PROSITE" id="PS51409">
    <property type="entry name" value="ARGINASE_2"/>
    <property type="match status" value="1"/>
</dbReference>
<dbReference type="Gene3D" id="3.40.800.10">
    <property type="entry name" value="Ureohydrolase domain"/>
    <property type="match status" value="1"/>
</dbReference>
<keyword evidence="5" id="KW-1185">Reference proteome</keyword>
<dbReference type="InterPro" id="IPR005925">
    <property type="entry name" value="Agmatinase-rel"/>
</dbReference>
<keyword evidence="2" id="KW-0479">Metal-binding</keyword>
<dbReference type="Pfam" id="PF00491">
    <property type="entry name" value="Arginase"/>
    <property type="match status" value="1"/>
</dbReference>
<dbReference type="RefSeq" id="WP_285884879.1">
    <property type="nucleotide sequence ID" value="NZ_JARFYN010000124.1"/>
</dbReference>
<dbReference type="EMBL" id="JARFYN010000124">
    <property type="protein sequence ID" value="MDL2410872.1"/>
    <property type="molecule type" value="Genomic_DNA"/>
</dbReference>
<proteinExistence type="inferred from homology"/>
<name>A0ABT7KQK5_9HYPH</name>
<dbReference type="EC" id="3.5.3.11" evidence="4"/>
<evidence type="ECO:0000313" key="4">
    <source>
        <dbReference type="EMBL" id="MDL2410872.1"/>
    </source>
</evidence>
<sequence length="326" mass="35285">MTENRSLSTVREQAWPVIDPSQTPRYADVATFMRAQRRPIGRGLDIALVGVPYDFGSNVRPGTRLGPAAVREASRILRRFNPVTKINPFTLVNVADVGDAAVNAHEALKSIDLIQVTFEEIHAAGAWPLSVGGDHTIPLPILRVIAKDKPVGVVQFDAHSDTLDEVHGTKINHATTWRRAVEEGLVDPKRMIQIGLRGSQLSENDTAYGISVGMRVITIDEYEGMGRPKVIEEIGRIIGGSPTYVSFDIDGLDAACAMGTGVPEIGGLSPRDAQVIIRSLTGRQIIGADICEVAPMYDLTGHTQLVAANLMFELLCVMAEAKARFA</sequence>
<organism evidence="4 5">
    <name type="scientific">Rhizobium calliandrae</name>
    <dbReference type="NCBI Taxonomy" id="1312182"/>
    <lineage>
        <taxon>Bacteria</taxon>
        <taxon>Pseudomonadati</taxon>
        <taxon>Pseudomonadota</taxon>
        <taxon>Alphaproteobacteria</taxon>
        <taxon>Hyphomicrobiales</taxon>
        <taxon>Rhizobiaceae</taxon>
        <taxon>Rhizobium/Agrobacterium group</taxon>
        <taxon>Rhizobium</taxon>
    </lineage>
</organism>
<dbReference type="PIRSF" id="PIRSF036979">
    <property type="entry name" value="Arginase"/>
    <property type="match status" value="1"/>
</dbReference>
<keyword evidence="3 4" id="KW-0378">Hydrolase</keyword>
<dbReference type="GO" id="GO:0008783">
    <property type="term" value="F:agmatinase activity"/>
    <property type="evidence" value="ECO:0007669"/>
    <property type="project" value="UniProtKB-EC"/>
</dbReference>
<dbReference type="PANTHER" id="PTHR11358">
    <property type="entry name" value="ARGINASE/AGMATINASE"/>
    <property type="match status" value="1"/>
</dbReference>
<reference evidence="4" key="1">
    <citation type="submission" date="2023-06" db="EMBL/GenBank/DDBJ databases">
        <title>Phylogenetic Diversity of Rhizobium strains.</title>
        <authorList>
            <person name="Moura F.T."/>
            <person name="Helene L.C.F."/>
            <person name="Hungria M."/>
        </authorList>
    </citation>
    <scope>NUCLEOTIDE SEQUENCE</scope>
    <source>
        <strain evidence="4">CCGE524</strain>
    </source>
</reference>
<evidence type="ECO:0000256" key="1">
    <source>
        <dbReference type="ARBA" id="ARBA00009227"/>
    </source>
</evidence>
<gene>
    <name evidence="4" type="primary">speB</name>
    <name evidence="4" type="ORF">PY650_36170</name>
</gene>
<dbReference type="PANTHER" id="PTHR11358:SF26">
    <property type="entry name" value="GUANIDINO ACID HYDROLASE, MITOCHONDRIAL"/>
    <property type="match status" value="1"/>
</dbReference>
<protein>
    <submittedName>
        <fullName evidence="4">Agmatinase</fullName>
        <ecNumber evidence="4">3.5.3.11</ecNumber>
    </submittedName>
</protein>
<evidence type="ECO:0000313" key="5">
    <source>
        <dbReference type="Proteomes" id="UP001172630"/>
    </source>
</evidence>
<dbReference type="CDD" id="cd11592">
    <property type="entry name" value="Agmatinase_PAH"/>
    <property type="match status" value="1"/>
</dbReference>
<dbReference type="PRINTS" id="PR00116">
    <property type="entry name" value="ARGINASE"/>
</dbReference>
<comment type="similarity">
    <text evidence="1">Belongs to the arginase family. Agmatinase subfamily.</text>
</comment>
<evidence type="ECO:0000256" key="3">
    <source>
        <dbReference type="ARBA" id="ARBA00022801"/>
    </source>
</evidence>
<dbReference type="InterPro" id="IPR023696">
    <property type="entry name" value="Ureohydrolase_dom_sf"/>
</dbReference>
<dbReference type="NCBIfam" id="TIGR01230">
    <property type="entry name" value="agmatinase"/>
    <property type="match status" value="1"/>
</dbReference>
<comment type="caution">
    <text evidence="4">The sequence shown here is derived from an EMBL/GenBank/DDBJ whole genome shotgun (WGS) entry which is preliminary data.</text>
</comment>
<dbReference type="Proteomes" id="UP001172630">
    <property type="component" value="Unassembled WGS sequence"/>
</dbReference>
<accession>A0ABT7KQK5</accession>
<dbReference type="SUPFAM" id="SSF52768">
    <property type="entry name" value="Arginase/deacetylase"/>
    <property type="match status" value="1"/>
</dbReference>
<dbReference type="InterPro" id="IPR006035">
    <property type="entry name" value="Ureohydrolase"/>
</dbReference>